<dbReference type="Pfam" id="PF06831">
    <property type="entry name" value="H2TH"/>
    <property type="match status" value="1"/>
</dbReference>
<comment type="catalytic activity">
    <reaction evidence="1">
        <text>Hydrolysis of DNA containing ring-opened 7-methylguanine residues, releasing 2,6-diamino-4-hydroxy-5-(N-methyl)formamidopyrimidine.</text>
        <dbReference type="EC" id="3.2.2.23"/>
    </reaction>
</comment>
<dbReference type="GO" id="GO:0008270">
    <property type="term" value="F:zinc ion binding"/>
    <property type="evidence" value="ECO:0007669"/>
    <property type="project" value="UniProtKB-KW"/>
</dbReference>
<keyword evidence="13" id="KW-0511">Multifunctional enzyme</keyword>
<dbReference type="SMART" id="SM00898">
    <property type="entry name" value="Fapy_DNA_glyco"/>
    <property type="match status" value="1"/>
</dbReference>
<sequence length="309" mass="34422">MPELPEVETVRDGLARHVLGHQVTGVEVFREYSVRRHEGGPHDFSARLSGRVMRGWARRGKFLWCEFDEPGEVLVAHLGMSGQLLIKEAQDAEPRHPHVRVRLWTHTADGREGVVDFVDQRTFGYLALSPTVATADARPGGRGSERAVVPSLAEHIARDLLDPVLAVGSVQWEALLDRCVGSKVAVKRLLLDQSVMSGVGNIYADEGLWRARIHGESAANAVTRTAWRRLLTHLGEVMGEALVQGGTSFDDLYVNVNGQSGYFDRSLNVYGREGEPCRRCATPIRRSAFMNRSSFWCPRCQRKRSLRTG</sequence>
<keyword evidence="11" id="KW-0234">DNA repair</keyword>
<evidence type="ECO:0000313" key="20">
    <source>
        <dbReference type="Proteomes" id="UP000000628"/>
    </source>
</evidence>
<dbReference type="KEGG" id="jde:Jden_1665"/>
<evidence type="ECO:0000313" key="19">
    <source>
        <dbReference type="EMBL" id="ACV09312.1"/>
    </source>
</evidence>
<keyword evidence="14 19" id="KW-0326">Glycosidase</keyword>
<evidence type="ECO:0000256" key="11">
    <source>
        <dbReference type="ARBA" id="ARBA00023204"/>
    </source>
</evidence>
<protein>
    <submittedName>
        <fullName evidence="19">Formamidopyrimidine-DNA glycosylase</fullName>
        <ecNumber evidence="19">3.2.2.23</ecNumber>
    </submittedName>
</protein>
<dbReference type="EMBL" id="CP001706">
    <property type="protein sequence ID" value="ACV09312.1"/>
    <property type="molecule type" value="Genomic_DNA"/>
</dbReference>
<comment type="cofactor">
    <cofactor evidence="2">
        <name>Zn(2+)</name>
        <dbReference type="ChEBI" id="CHEBI:29105"/>
    </cofactor>
</comment>
<dbReference type="STRING" id="471856.Jden_1665"/>
<evidence type="ECO:0000256" key="12">
    <source>
        <dbReference type="ARBA" id="ARBA00023239"/>
    </source>
</evidence>
<dbReference type="HOGENOM" id="CLU_038423_1_2_11"/>
<dbReference type="CDD" id="cd08966">
    <property type="entry name" value="EcFpg-like_N"/>
    <property type="match status" value="1"/>
</dbReference>
<evidence type="ECO:0000256" key="13">
    <source>
        <dbReference type="ARBA" id="ARBA00023268"/>
    </source>
</evidence>
<dbReference type="PANTHER" id="PTHR22993">
    <property type="entry name" value="FORMAMIDOPYRIMIDINE-DNA GLYCOSYLASE"/>
    <property type="match status" value="1"/>
</dbReference>
<evidence type="ECO:0000256" key="3">
    <source>
        <dbReference type="ARBA" id="ARBA00009409"/>
    </source>
</evidence>
<dbReference type="SUPFAM" id="SSF81624">
    <property type="entry name" value="N-terminal domain of MutM-like DNA repair proteins"/>
    <property type="match status" value="1"/>
</dbReference>
<evidence type="ECO:0000256" key="9">
    <source>
        <dbReference type="ARBA" id="ARBA00022833"/>
    </source>
</evidence>
<evidence type="ECO:0000259" key="18">
    <source>
        <dbReference type="PROSITE" id="PS51068"/>
    </source>
</evidence>
<dbReference type="Gene3D" id="3.20.190.10">
    <property type="entry name" value="MutM-like, N-terminal"/>
    <property type="match status" value="1"/>
</dbReference>
<feature type="domain" description="FPG-type" evidence="17">
    <location>
        <begin position="268"/>
        <end position="302"/>
    </location>
</feature>
<keyword evidence="5" id="KW-0479">Metal-binding</keyword>
<gene>
    <name evidence="19" type="ordered locus">Jden_1665</name>
</gene>
<dbReference type="NCBIfam" id="NF002211">
    <property type="entry name" value="PRK01103.1"/>
    <property type="match status" value="1"/>
</dbReference>
<dbReference type="GO" id="GO:0006979">
    <property type="term" value="P:response to oxidative stress"/>
    <property type="evidence" value="ECO:0007669"/>
    <property type="project" value="UniProtKB-ARBA"/>
</dbReference>
<name>C7QYS3_JONDD</name>
<dbReference type="Proteomes" id="UP000000628">
    <property type="component" value="Chromosome"/>
</dbReference>
<feature type="domain" description="Formamidopyrimidine-DNA glycosylase catalytic" evidence="18">
    <location>
        <begin position="2"/>
        <end position="124"/>
    </location>
</feature>
<dbReference type="InterPro" id="IPR015887">
    <property type="entry name" value="DNA_glyclase_Znf_dom_DNA_BS"/>
</dbReference>
<reference evidence="19 20" key="1">
    <citation type="journal article" date="2009" name="Stand. Genomic Sci.">
        <title>Complete genome sequence of Jonesia denitrificans type strain (Prevot 55134).</title>
        <authorList>
            <person name="Pukall R."/>
            <person name="Gehrich-Schroter G."/>
            <person name="Lapidus A."/>
            <person name="Nolan M."/>
            <person name="Glavina Del Rio T."/>
            <person name="Lucas S."/>
            <person name="Chen F."/>
            <person name="Tice H."/>
            <person name="Pitluck S."/>
            <person name="Cheng J.F."/>
            <person name="Copeland A."/>
            <person name="Saunders E."/>
            <person name="Brettin T."/>
            <person name="Detter J.C."/>
            <person name="Bruce D."/>
            <person name="Goodwin L."/>
            <person name="Pati A."/>
            <person name="Ivanova N."/>
            <person name="Mavromatis K."/>
            <person name="Ovchinnikova G."/>
            <person name="Chen A."/>
            <person name="Palaniappan K."/>
            <person name="Land M."/>
            <person name="Hauser L."/>
            <person name="Chang Y.J."/>
            <person name="Jeffries C.D."/>
            <person name="Chain P."/>
            <person name="Goker M."/>
            <person name="Bristow J."/>
            <person name="Eisen J.A."/>
            <person name="Markowitz V."/>
            <person name="Hugenholtz P."/>
            <person name="Kyrpides N.C."/>
            <person name="Klenk H.P."/>
            <person name="Han C."/>
        </authorList>
    </citation>
    <scope>NUCLEOTIDE SEQUENCE [LARGE SCALE GENOMIC DNA]</scope>
    <source>
        <strain evidence="20">ATCC 14870 / DSM 20603 / BCRC 15368 / CIP 55.134 / JCM 11481 / NBRC 15587 / NCTC 10816 / Prevot 55134</strain>
    </source>
</reference>
<dbReference type="GO" id="GO:0140078">
    <property type="term" value="F:class I DNA-(apurinic or apyrimidinic site) endonuclease activity"/>
    <property type="evidence" value="ECO:0007669"/>
    <property type="project" value="UniProtKB-EC"/>
</dbReference>
<dbReference type="PROSITE" id="PS01242">
    <property type="entry name" value="ZF_FPG_1"/>
    <property type="match status" value="1"/>
</dbReference>
<dbReference type="FunFam" id="1.10.8.50:FF:000003">
    <property type="entry name" value="Formamidopyrimidine-DNA glycosylase"/>
    <property type="match status" value="1"/>
</dbReference>
<keyword evidence="6" id="KW-0227">DNA damage</keyword>
<keyword evidence="20" id="KW-1185">Reference proteome</keyword>
<keyword evidence="10" id="KW-0238">DNA-binding</keyword>
<keyword evidence="12" id="KW-0456">Lyase</keyword>
<evidence type="ECO:0000256" key="15">
    <source>
        <dbReference type="ARBA" id="ARBA00044632"/>
    </source>
</evidence>
<dbReference type="GO" id="GO:0003684">
    <property type="term" value="F:damaged DNA binding"/>
    <property type="evidence" value="ECO:0007669"/>
    <property type="project" value="InterPro"/>
</dbReference>
<dbReference type="Pfam" id="PF06827">
    <property type="entry name" value="zf-FPG_IleRS"/>
    <property type="match status" value="1"/>
</dbReference>
<dbReference type="RefSeq" id="WP_015771940.1">
    <property type="nucleotide sequence ID" value="NC_013174.1"/>
</dbReference>
<comment type="catalytic activity">
    <reaction evidence="15">
        <text>2'-deoxyribonucleotide-(2'-deoxyribose 5'-phosphate)-2'-deoxyribonucleotide-DNA = a 3'-end 2'-deoxyribonucleotide-(2,3-dehydro-2,3-deoxyribose 5'-phosphate)-DNA + a 5'-end 5'-phospho-2'-deoxyribonucleoside-DNA + H(+)</text>
        <dbReference type="Rhea" id="RHEA:66592"/>
        <dbReference type="Rhea" id="RHEA-COMP:13180"/>
        <dbReference type="Rhea" id="RHEA-COMP:16897"/>
        <dbReference type="Rhea" id="RHEA-COMP:17067"/>
        <dbReference type="ChEBI" id="CHEBI:15378"/>
        <dbReference type="ChEBI" id="CHEBI:136412"/>
        <dbReference type="ChEBI" id="CHEBI:157695"/>
        <dbReference type="ChEBI" id="CHEBI:167181"/>
        <dbReference type="EC" id="4.2.99.18"/>
    </reaction>
</comment>
<evidence type="ECO:0000259" key="17">
    <source>
        <dbReference type="PROSITE" id="PS51066"/>
    </source>
</evidence>
<dbReference type="Gene3D" id="1.10.8.50">
    <property type="match status" value="1"/>
</dbReference>
<dbReference type="EC" id="3.2.2.23" evidence="19"/>
<dbReference type="PROSITE" id="PS51068">
    <property type="entry name" value="FPG_CAT"/>
    <property type="match status" value="1"/>
</dbReference>
<dbReference type="SUPFAM" id="SSF46946">
    <property type="entry name" value="S13-like H2TH domain"/>
    <property type="match status" value="1"/>
</dbReference>
<organism evidence="19 20">
    <name type="scientific">Jonesia denitrificans (strain ATCC 14870 / DSM 20603 / BCRC 15368 / CIP 55.134 / JCM 11481 / NBRC 15587 / NCTC 10816 / Prevot 55134)</name>
    <name type="common">Listeria denitrificans</name>
    <dbReference type="NCBI Taxonomy" id="471856"/>
    <lineage>
        <taxon>Bacteria</taxon>
        <taxon>Bacillati</taxon>
        <taxon>Actinomycetota</taxon>
        <taxon>Actinomycetes</taxon>
        <taxon>Micrococcales</taxon>
        <taxon>Jonesiaceae</taxon>
        <taxon>Jonesia</taxon>
    </lineage>
</organism>
<dbReference type="InterPro" id="IPR012319">
    <property type="entry name" value="FPG_cat"/>
</dbReference>
<comment type="subunit">
    <text evidence="4">Monomer.</text>
</comment>
<proteinExistence type="inferred from homology"/>
<comment type="similarity">
    <text evidence="3">Belongs to the FPG family.</text>
</comment>
<evidence type="ECO:0000256" key="2">
    <source>
        <dbReference type="ARBA" id="ARBA00001947"/>
    </source>
</evidence>
<dbReference type="InterPro" id="IPR010979">
    <property type="entry name" value="Ribosomal_uS13-like_H2TH"/>
</dbReference>
<evidence type="ECO:0000256" key="8">
    <source>
        <dbReference type="ARBA" id="ARBA00022801"/>
    </source>
</evidence>
<dbReference type="InterPro" id="IPR035937">
    <property type="entry name" value="FPG_N"/>
</dbReference>
<dbReference type="InterPro" id="IPR020629">
    <property type="entry name" value="FPG_Glyclase"/>
</dbReference>
<dbReference type="AlphaFoldDB" id="C7QYS3"/>
<evidence type="ECO:0000256" key="1">
    <source>
        <dbReference type="ARBA" id="ARBA00001668"/>
    </source>
</evidence>
<dbReference type="GO" id="GO:0034039">
    <property type="term" value="F:8-oxo-7,8-dihydroguanine DNA N-glycosylase activity"/>
    <property type="evidence" value="ECO:0007669"/>
    <property type="project" value="TreeGrafter"/>
</dbReference>
<dbReference type="GO" id="GO:0003690">
    <property type="term" value="F:double-stranded DNA binding"/>
    <property type="evidence" value="ECO:0007669"/>
    <property type="project" value="UniProtKB-ARBA"/>
</dbReference>
<dbReference type="PANTHER" id="PTHR22993:SF9">
    <property type="entry name" value="FORMAMIDOPYRIMIDINE-DNA GLYCOSYLASE"/>
    <property type="match status" value="1"/>
</dbReference>
<dbReference type="GO" id="GO:0006284">
    <property type="term" value="P:base-excision repair"/>
    <property type="evidence" value="ECO:0007669"/>
    <property type="project" value="InterPro"/>
</dbReference>
<dbReference type="InterPro" id="IPR010663">
    <property type="entry name" value="Znf_FPG/IleRS"/>
</dbReference>
<evidence type="ECO:0000256" key="14">
    <source>
        <dbReference type="ARBA" id="ARBA00023295"/>
    </source>
</evidence>
<accession>C7QYS3</accession>
<keyword evidence="9" id="KW-0862">Zinc</keyword>
<keyword evidence="7 16" id="KW-0863">Zinc-finger</keyword>
<dbReference type="InterPro" id="IPR000214">
    <property type="entry name" value="Znf_DNA_glyclase/AP_lyase"/>
</dbReference>
<evidence type="ECO:0000256" key="5">
    <source>
        <dbReference type="ARBA" id="ARBA00022723"/>
    </source>
</evidence>
<dbReference type="Pfam" id="PF01149">
    <property type="entry name" value="Fapy_DNA_glyco"/>
    <property type="match status" value="1"/>
</dbReference>
<evidence type="ECO:0000256" key="7">
    <source>
        <dbReference type="ARBA" id="ARBA00022771"/>
    </source>
</evidence>
<evidence type="ECO:0000256" key="6">
    <source>
        <dbReference type="ARBA" id="ARBA00022763"/>
    </source>
</evidence>
<dbReference type="PROSITE" id="PS51066">
    <property type="entry name" value="ZF_FPG_2"/>
    <property type="match status" value="1"/>
</dbReference>
<dbReference type="OrthoDB" id="9800855at2"/>
<dbReference type="NCBIfam" id="TIGR00577">
    <property type="entry name" value="fpg"/>
    <property type="match status" value="1"/>
</dbReference>
<evidence type="ECO:0000256" key="4">
    <source>
        <dbReference type="ARBA" id="ARBA00011245"/>
    </source>
</evidence>
<evidence type="ECO:0000256" key="16">
    <source>
        <dbReference type="PROSITE-ProRule" id="PRU00391"/>
    </source>
</evidence>
<dbReference type="SMART" id="SM01232">
    <property type="entry name" value="H2TH"/>
    <property type="match status" value="1"/>
</dbReference>
<dbReference type="InterPro" id="IPR015886">
    <property type="entry name" value="H2TH_FPG"/>
</dbReference>
<keyword evidence="8 19" id="KW-0378">Hydrolase</keyword>
<dbReference type="SUPFAM" id="SSF57716">
    <property type="entry name" value="Glucocorticoid receptor-like (DNA-binding domain)"/>
    <property type="match status" value="1"/>
</dbReference>
<evidence type="ECO:0000256" key="10">
    <source>
        <dbReference type="ARBA" id="ARBA00023125"/>
    </source>
</evidence>
<dbReference type="eggNOG" id="COG0266">
    <property type="taxonomic scope" value="Bacteria"/>
</dbReference>